<proteinExistence type="predicted"/>
<accession>A0ABY7EHL7</accession>
<evidence type="ECO:0000313" key="8">
    <source>
        <dbReference type="EMBL" id="WAR08296.1"/>
    </source>
</evidence>
<dbReference type="EMBL" id="CP111017">
    <property type="protein sequence ID" value="WAR08296.1"/>
    <property type="molecule type" value="Genomic_DNA"/>
</dbReference>
<feature type="compositionally biased region" description="Low complexity" evidence="6">
    <location>
        <begin position="375"/>
        <end position="387"/>
    </location>
</feature>
<keyword evidence="4" id="KW-0418">Kinase</keyword>
<evidence type="ECO:0000256" key="2">
    <source>
        <dbReference type="ARBA" id="ARBA00022679"/>
    </source>
</evidence>
<dbReference type="SUPFAM" id="SSF56112">
    <property type="entry name" value="Protein kinase-like (PK-like)"/>
    <property type="match status" value="1"/>
</dbReference>
<feature type="region of interest" description="Disordered" evidence="6">
    <location>
        <begin position="222"/>
        <end position="252"/>
    </location>
</feature>
<dbReference type="SMART" id="SM00220">
    <property type="entry name" value="S_TKc"/>
    <property type="match status" value="1"/>
</dbReference>
<evidence type="ECO:0000256" key="4">
    <source>
        <dbReference type="ARBA" id="ARBA00022777"/>
    </source>
</evidence>
<sequence length="862" mass="95068">MKNRVSQFENLLAEKSPNELSPTDVEQLLNSYRSPSFSIQGHYLCPPLTVRHFAAGVSCCCCSTTTVNDADASKVGFVTPASAASYKHPKKWMKGEEPEDWLEFIEHVRDNVVFTSKAAKHECLSDLCSKALVKALDSSKYRNNEAYAVLTFMPDDAVMIFNQARVISRKFAIVHCASAQLELERGNRDRAKKILEKALLFDVKPREDVEVALRKLRQGETNIFTSPTSRQRNHSGQASSTGSRKGSGSDVSCELTDNISANLSSNVSFSMCTSSKNSQSQKPEPPSSAIKPAQSLPEPPSSSIKPAQSLPEPPSSTIKPAQSLPAVNLAPFQRPNIQTESANNPVPGHNRQMADLPINVDMVSVDDKLSPEAMSTTSSSNLSGSTTKPGAGRLTFDGGQSISKQPSRLPLDSSVHKHGLRTFRSTPLLGSERRRPCTAPPGRVKMINKPFEPMNVQEEEEETMNTMDSFKPLDKSTAGFNAHHTSGYLSMVSDSTIPMETKTFDKPKMEPVVEREEVSPPQPPAAPVVTPSDPCPAIQAPPVPTPAPIPVRSGGLEVPQTPKNTIIPPTTPLTKKIRAIKEVNLDNANSAVVEGYKNEIALLKRLQYCDKVIKMYDSEDLATFFHRETQNRKPLSDSVTWFYWERMLLAVQALHREDFGIAKALQQDKTSVILETQIGTINFMSPETIMQQQGEGRPKFKHIRNDLFKLQAIINPDLPIDFPDIPNKNLLDVMKRCLQRDPKLRPSIDELLDHPYLKSNQEADQVTPPKAEKMNKRMEALVSTLASQFACSPGGLRNLIHATIDNEQESIPPGLEKVPQARAPTAMGKHISSAQYSSNPAPQVKKLRTPLTSLNVDFKHPT</sequence>
<evidence type="ECO:0000313" key="9">
    <source>
        <dbReference type="Proteomes" id="UP001164746"/>
    </source>
</evidence>
<dbReference type="PANTHER" id="PTHR22974">
    <property type="entry name" value="MIXED LINEAGE PROTEIN KINASE"/>
    <property type="match status" value="1"/>
</dbReference>
<keyword evidence="1" id="KW-0723">Serine/threonine-protein kinase</keyword>
<feature type="region of interest" description="Disordered" evidence="6">
    <location>
        <begin position="271"/>
        <end position="321"/>
    </location>
</feature>
<dbReference type="Gene3D" id="1.25.40.10">
    <property type="entry name" value="Tetratricopeptide repeat domain"/>
    <property type="match status" value="1"/>
</dbReference>
<dbReference type="InterPro" id="IPR000719">
    <property type="entry name" value="Prot_kinase_dom"/>
</dbReference>
<feature type="domain" description="Protein kinase" evidence="7">
    <location>
        <begin position="574"/>
        <end position="757"/>
    </location>
</feature>
<keyword evidence="9" id="KW-1185">Reference proteome</keyword>
<dbReference type="PANTHER" id="PTHR22974:SF21">
    <property type="entry name" value="DUAL SPECIFICITY PROTEIN KINASE TTK"/>
    <property type="match status" value="1"/>
</dbReference>
<keyword evidence="2" id="KW-0808">Transferase</keyword>
<dbReference type="InterPro" id="IPR011009">
    <property type="entry name" value="Kinase-like_dom_sf"/>
</dbReference>
<dbReference type="Gene3D" id="1.10.510.10">
    <property type="entry name" value="Transferase(Phosphotransferase) domain 1"/>
    <property type="match status" value="1"/>
</dbReference>
<feature type="region of interest" description="Disordered" evidence="6">
    <location>
        <begin position="370"/>
        <end position="413"/>
    </location>
</feature>
<keyword evidence="3" id="KW-0547">Nucleotide-binding</keyword>
<dbReference type="Proteomes" id="UP001164746">
    <property type="component" value="Chromosome 6"/>
</dbReference>
<gene>
    <name evidence="8" type="ORF">MAR_018254</name>
</gene>
<dbReference type="Gene3D" id="3.30.200.20">
    <property type="entry name" value="Phosphorylase Kinase, domain 1"/>
    <property type="match status" value="1"/>
</dbReference>
<keyword evidence="5" id="KW-0067">ATP-binding</keyword>
<name>A0ABY7EHL7_MYAAR</name>
<evidence type="ECO:0000256" key="3">
    <source>
        <dbReference type="ARBA" id="ARBA00022741"/>
    </source>
</evidence>
<evidence type="ECO:0000256" key="6">
    <source>
        <dbReference type="SAM" id="MobiDB-lite"/>
    </source>
</evidence>
<protein>
    <submittedName>
        <fullName evidence="8">TTK-like protein</fullName>
    </submittedName>
</protein>
<evidence type="ECO:0000256" key="5">
    <source>
        <dbReference type="ARBA" id="ARBA00022840"/>
    </source>
</evidence>
<organism evidence="8 9">
    <name type="scientific">Mya arenaria</name>
    <name type="common">Soft-shell clam</name>
    <dbReference type="NCBI Taxonomy" id="6604"/>
    <lineage>
        <taxon>Eukaryota</taxon>
        <taxon>Metazoa</taxon>
        <taxon>Spiralia</taxon>
        <taxon>Lophotrochozoa</taxon>
        <taxon>Mollusca</taxon>
        <taxon>Bivalvia</taxon>
        <taxon>Autobranchia</taxon>
        <taxon>Heteroconchia</taxon>
        <taxon>Euheterodonta</taxon>
        <taxon>Imparidentia</taxon>
        <taxon>Neoheterodontei</taxon>
        <taxon>Myida</taxon>
        <taxon>Myoidea</taxon>
        <taxon>Myidae</taxon>
        <taxon>Mya</taxon>
    </lineage>
</organism>
<feature type="compositionally biased region" description="Polar residues" evidence="6">
    <location>
        <begin position="271"/>
        <end position="282"/>
    </location>
</feature>
<reference evidence="8" key="1">
    <citation type="submission" date="2022-11" db="EMBL/GenBank/DDBJ databases">
        <title>Centuries of genome instability and evolution in soft-shell clam transmissible cancer (bioRxiv).</title>
        <authorList>
            <person name="Hart S.F.M."/>
            <person name="Yonemitsu M.A."/>
            <person name="Giersch R.M."/>
            <person name="Beal B.F."/>
            <person name="Arriagada G."/>
            <person name="Davis B.W."/>
            <person name="Ostrander E.A."/>
            <person name="Goff S.P."/>
            <person name="Metzger M.J."/>
        </authorList>
    </citation>
    <scope>NUCLEOTIDE SEQUENCE</scope>
    <source>
        <strain evidence="8">MELC-2E11</strain>
        <tissue evidence="8">Siphon/mantle</tissue>
    </source>
</reference>
<evidence type="ECO:0000259" key="7">
    <source>
        <dbReference type="SMART" id="SM00220"/>
    </source>
</evidence>
<dbReference type="InterPro" id="IPR011990">
    <property type="entry name" value="TPR-like_helical_dom_sf"/>
</dbReference>
<evidence type="ECO:0000256" key="1">
    <source>
        <dbReference type="ARBA" id="ARBA00022527"/>
    </source>
</evidence>